<dbReference type="EMBL" id="QKWP01000368">
    <property type="protein sequence ID" value="RIB21295.1"/>
    <property type="molecule type" value="Genomic_DNA"/>
</dbReference>
<comment type="caution">
    <text evidence="1">The sequence shown here is derived from an EMBL/GenBank/DDBJ whole genome shotgun (WGS) entry which is preliminary data.</text>
</comment>
<dbReference type="Proteomes" id="UP000266673">
    <property type="component" value="Unassembled WGS sequence"/>
</dbReference>
<evidence type="ECO:0000313" key="2">
    <source>
        <dbReference type="Proteomes" id="UP000266673"/>
    </source>
</evidence>
<gene>
    <name evidence="1" type="ORF">C2G38_2176991</name>
</gene>
<organism evidence="1 2">
    <name type="scientific">Gigaspora rosea</name>
    <dbReference type="NCBI Taxonomy" id="44941"/>
    <lineage>
        <taxon>Eukaryota</taxon>
        <taxon>Fungi</taxon>
        <taxon>Fungi incertae sedis</taxon>
        <taxon>Mucoromycota</taxon>
        <taxon>Glomeromycotina</taxon>
        <taxon>Glomeromycetes</taxon>
        <taxon>Diversisporales</taxon>
        <taxon>Gigasporaceae</taxon>
        <taxon>Gigaspora</taxon>
    </lineage>
</organism>
<protein>
    <submittedName>
        <fullName evidence="1">Uncharacterized protein</fullName>
    </submittedName>
</protein>
<reference evidence="1 2" key="1">
    <citation type="submission" date="2018-06" db="EMBL/GenBank/DDBJ databases">
        <title>Comparative genomics reveals the genomic features of Rhizophagus irregularis, R. cerebriforme, R. diaphanum and Gigaspora rosea, and their symbiotic lifestyle signature.</title>
        <authorList>
            <person name="Morin E."/>
            <person name="San Clemente H."/>
            <person name="Chen E.C.H."/>
            <person name="De La Providencia I."/>
            <person name="Hainaut M."/>
            <person name="Kuo A."/>
            <person name="Kohler A."/>
            <person name="Murat C."/>
            <person name="Tang N."/>
            <person name="Roy S."/>
            <person name="Loubradou J."/>
            <person name="Henrissat B."/>
            <person name="Grigoriev I.V."/>
            <person name="Corradi N."/>
            <person name="Roux C."/>
            <person name="Martin F.M."/>
        </authorList>
    </citation>
    <scope>NUCLEOTIDE SEQUENCE [LARGE SCALE GENOMIC DNA]</scope>
    <source>
        <strain evidence="1 2">DAOM 194757</strain>
    </source>
</reference>
<accession>A0A397VFP7</accession>
<dbReference type="InterPro" id="IPR036815">
    <property type="entry name" value="14-3-3_dom_sf"/>
</dbReference>
<dbReference type="AlphaFoldDB" id="A0A397VFP7"/>
<name>A0A397VFP7_9GLOM</name>
<keyword evidence="2" id="KW-1185">Reference proteome</keyword>
<evidence type="ECO:0000313" key="1">
    <source>
        <dbReference type="EMBL" id="RIB21295.1"/>
    </source>
</evidence>
<proteinExistence type="predicted"/>
<dbReference type="SUPFAM" id="SSF48445">
    <property type="entry name" value="14-3-3 protein"/>
    <property type="match status" value="1"/>
</dbReference>
<sequence length="129" mass="15468">MITQLWKEFTNDLETRMMKLEEQTIINMEELNKIWNCLKNEINTLYAALQIINGIIHTLKNTNGSKDTNYLNKDIKKINELVKTHIQEINDNSLQNERLTETIRMLKIYQRVIWKARQLENNIEHKDII</sequence>